<protein>
    <submittedName>
        <fullName evidence="3">Uncharacterized protein</fullName>
    </submittedName>
</protein>
<feature type="compositionally biased region" description="Basic and acidic residues" evidence="1">
    <location>
        <begin position="518"/>
        <end position="531"/>
    </location>
</feature>
<keyword evidence="2" id="KW-0812">Transmembrane</keyword>
<feature type="compositionally biased region" description="Basic and acidic residues" evidence="1">
    <location>
        <begin position="482"/>
        <end position="491"/>
    </location>
</feature>
<evidence type="ECO:0000313" key="4">
    <source>
        <dbReference type="Proteomes" id="UP000193689"/>
    </source>
</evidence>
<dbReference type="Proteomes" id="UP000193689">
    <property type="component" value="Unassembled WGS sequence"/>
</dbReference>
<feature type="transmembrane region" description="Helical" evidence="2">
    <location>
        <begin position="161"/>
        <end position="183"/>
    </location>
</feature>
<dbReference type="GeneID" id="63779132"/>
<organism evidence="3 4">
    <name type="scientific">Pseudomassariella vexata</name>
    <dbReference type="NCBI Taxonomy" id="1141098"/>
    <lineage>
        <taxon>Eukaryota</taxon>
        <taxon>Fungi</taxon>
        <taxon>Dikarya</taxon>
        <taxon>Ascomycota</taxon>
        <taxon>Pezizomycotina</taxon>
        <taxon>Sordariomycetes</taxon>
        <taxon>Xylariomycetidae</taxon>
        <taxon>Amphisphaeriales</taxon>
        <taxon>Pseudomassariaceae</taxon>
        <taxon>Pseudomassariella</taxon>
    </lineage>
</organism>
<sequence length="556" mass="62740">MPIFDARDMIAFPNGDNTTDTVIGGIHFNTTVLDFFNFTLYDNGTLSNDSRCILTFEPYTPHLLFPNGSFVNNTSCYSAINPIGSRGIVGIIVACLFGLSLITVLVNLTKHGRRHLPAEKRFYPIGRRWQWYWAIFVCAAAIIGLFTGIDVDRFYLPELPLVLNVFFWFLMQMGTMALVWEAVRHWGSWMERQYIDPNPFVLQQTDKRGMFEFWLPLFFYLWLWLNFFLIVPRNWGNIELQRSPEQTLEFAIPTATDNRFKAAAFCLLICWLTTAVSLWHSIRHYEARNRGFFNRMVGGLGYMPFRFALIMPLGLSVVAYQALSAWKFDYSPLKVGTNLVAMYIGGYLPSFLIIVIQVVSGFLRQNEDLNLIRQRRMRGQELDQELGIAKKPAWWRRANGDVSTGNMRDVIMRNVREVGGGRATHANIEAAAETRAREANDAANATNANGGIEMSELGRTNSAASSVRTTGSRPPAYTRYGGKSEARRTEHAVQTVAGLLFPNATPPNQPATQPATQRGRDTAMSEDRPTNDRSQSTASGTSMTAPPMQIRSMLDV</sequence>
<dbReference type="Pfam" id="PF10361">
    <property type="entry name" value="DUF2434"/>
    <property type="match status" value="1"/>
</dbReference>
<feature type="compositionally biased region" description="Polar residues" evidence="1">
    <location>
        <begin position="532"/>
        <end position="544"/>
    </location>
</feature>
<feature type="transmembrane region" description="Helical" evidence="2">
    <location>
        <begin position="213"/>
        <end position="231"/>
    </location>
</feature>
<dbReference type="InParanoid" id="A0A1Y2E6J1"/>
<keyword evidence="2" id="KW-1133">Transmembrane helix</keyword>
<dbReference type="OrthoDB" id="5308502at2759"/>
<comment type="caution">
    <text evidence="3">The sequence shown here is derived from an EMBL/GenBank/DDBJ whole genome shotgun (WGS) entry which is preliminary data.</text>
</comment>
<dbReference type="InterPro" id="IPR018830">
    <property type="entry name" value="DUF2434"/>
</dbReference>
<dbReference type="STRING" id="1141098.A0A1Y2E6J1"/>
<dbReference type="RefSeq" id="XP_040717804.1">
    <property type="nucleotide sequence ID" value="XM_040862920.1"/>
</dbReference>
<evidence type="ECO:0000313" key="3">
    <source>
        <dbReference type="EMBL" id="ORY67180.1"/>
    </source>
</evidence>
<feature type="compositionally biased region" description="Low complexity" evidence="1">
    <location>
        <begin position="441"/>
        <end position="453"/>
    </location>
</feature>
<feature type="transmembrane region" description="Helical" evidence="2">
    <location>
        <begin position="87"/>
        <end position="108"/>
    </location>
</feature>
<feature type="transmembrane region" description="Helical" evidence="2">
    <location>
        <begin position="343"/>
        <end position="363"/>
    </location>
</feature>
<dbReference type="EMBL" id="MCFJ01000004">
    <property type="protein sequence ID" value="ORY67180.1"/>
    <property type="molecule type" value="Genomic_DNA"/>
</dbReference>
<gene>
    <name evidence="3" type="ORF">BCR38DRAFT_472653</name>
</gene>
<feature type="transmembrane region" description="Helical" evidence="2">
    <location>
        <begin position="129"/>
        <end position="149"/>
    </location>
</feature>
<name>A0A1Y2E6J1_9PEZI</name>
<keyword evidence="4" id="KW-1185">Reference proteome</keyword>
<feature type="transmembrane region" description="Helical" evidence="2">
    <location>
        <begin position="262"/>
        <end position="282"/>
    </location>
</feature>
<evidence type="ECO:0000256" key="1">
    <source>
        <dbReference type="SAM" id="MobiDB-lite"/>
    </source>
</evidence>
<proteinExistence type="predicted"/>
<keyword evidence="2" id="KW-0472">Membrane</keyword>
<feature type="region of interest" description="Disordered" evidence="1">
    <location>
        <begin position="437"/>
        <end position="556"/>
    </location>
</feature>
<accession>A0A1Y2E6J1</accession>
<feature type="transmembrane region" description="Helical" evidence="2">
    <location>
        <begin position="303"/>
        <end position="323"/>
    </location>
</feature>
<evidence type="ECO:0000256" key="2">
    <source>
        <dbReference type="SAM" id="Phobius"/>
    </source>
</evidence>
<dbReference type="AlphaFoldDB" id="A0A1Y2E6J1"/>
<reference evidence="3 4" key="1">
    <citation type="submission" date="2016-07" db="EMBL/GenBank/DDBJ databases">
        <title>Pervasive Adenine N6-methylation of Active Genes in Fungi.</title>
        <authorList>
            <consortium name="DOE Joint Genome Institute"/>
            <person name="Mondo S.J."/>
            <person name="Dannebaum R.O."/>
            <person name="Kuo R.C."/>
            <person name="Labutti K."/>
            <person name="Haridas S."/>
            <person name="Kuo A."/>
            <person name="Salamov A."/>
            <person name="Ahrendt S.R."/>
            <person name="Lipzen A."/>
            <person name="Sullivan W."/>
            <person name="Andreopoulos W.B."/>
            <person name="Clum A."/>
            <person name="Lindquist E."/>
            <person name="Daum C."/>
            <person name="Ramamoorthy G.K."/>
            <person name="Gryganskyi A."/>
            <person name="Culley D."/>
            <person name="Magnuson J.K."/>
            <person name="James T.Y."/>
            <person name="O'Malley M.A."/>
            <person name="Stajich J.E."/>
            <person name="Spatafora J.W."/>
            <person name="Visel A."/>
            <person name="Grigoriev I.V."/>
        </authorList>
    </citation>
    <scope>NUCLEOTIDE SEQUENCE [LARGE SCALE GENOMIC DNA]</scope>
    <source>
        <strain evidence="3 4">CBS 129021</strain>
    </source>
</reference>
<feature type="compositionally biased region" description="Polar residues" evidence="1">
    <location>
        <begin position="458"/>
        <end position="472"/>
    </location>
</feature>